<proteinExistence type="predicted"/>
<dbReference type="KEGG" id="fal:FRAAL1124"/>
<evidence type="ECO:0000256" key="1">
    <source>
        <dbReference type="SAM" id="MobiDB-lite"/>
    </source>
</evidence>
<feature type="region of interest" description="Disordered" evidence="1">
    <location>
        <begin position="1"/>
        <end position="94"/>
    </location>
</feature>
<dbReference type="STRING" id="326424.FRAAL1124"/>
<sequence length="111" mass="11577">MSSGSGGLCMLTSGRSHPAGGTQAHGTDPLIAPRWSVPPLCASRDSQPSVATGLPGPGTADICPIGRPTDSTAGSHPGRRAGPSRAESLTVERGRDARWGRWMFSLRRRES</sequence>
<protein>
    <submittedName>
        <fullName evidence="2">Uncharacterized protein</fullName>
    </submittedName>
</protein>
<organism evidence="2 3">
    <name type="scientific">Frankia alni (strain DSM 45986 / CECT 9034 / ACN14a)</name>
    <dbReference type="NCBI Taxonomy" id="326424"/>
    <lineage>
        <taxon>Bacteria</taxon>
        <taxon>Bacillati</taxon>
        <taxon>Actinomycetota</taxon>
        <taxon>Actinomycetes</taxon>
        <taxon>Frankiales</taxon>
        <taxon>Frankiaceae</taxon>
        <taxon>Frankia</taxon>
    </lineage>
</organism>
<dbReference type="HOGENOM" id="CLU_2154637_0_0_11"/>
<reference evidence="2 3" key="1">
    <citation type="journal article" date="2007" name="Genome Res.">
        <title>Genome characteristics of facultatively symbiotic Frankia sp. strains reflect host range and host plant biogeography.</title>
        <authorList>
            <person name="Normand P."/>
            <person name="Lapierre P."/>
            <person name="Tisa L.S."/>
            <person name="Gogarten J.P."/>
            <person name="Alloisio N."/>
            <person name="Bagnarol E."/>
            <person name="Bassi C.A."/>
            <person name="Berry A.M."/>
            <person name="Bickhart D.M."/>
            <person name="Choisne N."/>
            <person name="Couloux A."/>
            <person name="Cournoyer B."/>
            <person name="Cruveiller S."/>
            <person name="Daubin V."/>
            <person name="Demange N."/>
            <person name="Francino M.P."/>
            <person name="Goltsman E."/>
            <person name="Huang Y."/>
            <person name="Kopp O.R."/>
            <person name="Labarre L."/>
            <person name="Lapidus A."/>
            <person name="Lavire C."/>
            <person name="Marechal J."/>
            <person name="Martinez M."/>
            <person name="Mastronunzio J.E."/>
            <person name="Mullin B.C."/>
            <person name="Niemann J."/>
            <person name="Pujic P."/>
            <person name="Rawnsley T."/>
            <person name="Rouy Z."/>
            <person name="Schenowitz C."/>
            <person name="Sellstedt A."/>
            <person name="Tavares F."/>
            <person name="Tomkins J.P."/>
            <person name="Vallenet D."/>
            <person name="Valverde C."/>
            <person name="Wall L.G."/>
            <person name="Wang Y."/>
            <person name="Medigue C."/>
            <person name="Benson D.R."/>
        </authorList>
    </citation>
    <scope>NUCLEOTIDE SEQUENCE [LARGE SCALE GENOMIC DNA]</scope>
    <source>
        <strain evidence="3">DSM 45986 / CECT 9034 / ACN14a</strain>
    </source>
</reference>
<dbReference type="EMBL" id="CT573213">
    <property type="protein sequence ID" value="CAJ59788.1"/>
    <property type="molecule type" value="Genomic_DNA"/>
</dbReference>
<keyword evidence="3" id="KW-1185">Reference proteome</keyword>
<dbReference type="Proteomes" id="UP000000657">
    <property type="component" value="Chromosome"/>
</dbReference>
<evidence type="ECO:0000313" key="2">
    <source>
        <dbReference type="EMBL" id="CAJ59788.1"/>
    </source>
</evidence>
<accession>Q0RRM9</accession>
<gene>
    <name evidence="2" type="ordered locus">FRAAL1124</name>
</gene>
<name>Q0RRM9_FRAAA</name>
<dbReference type="AlphaFoldDB" id="Q0RRM9"/>
<evidence type="ECO:0000313" key="3">
    <source>
        <dbReference type="Proteomes" id="UP000000657"/>
    </source>
</evidence>